<proteinExistence type="predicted"/>
<comment type="caution">
    <text evidence="2">The sequence shown here is derived from an EMBL/GenBank/DDBJ whole genome shotgun (WGS) entry which is preliminary data.</text>
</comment>
<sequence>MQPEEATAPGSVQYNNNINTKSIVATANNHTDSLNTGVEEQKREKNEMPGQTSTDKRSRTSFPCVREEETCDGRDEIRDIVHG</sequence>
<name>A0AAN8RT23_POLSC</name>
<feature type="compositionally biased region" description="Polar residues" evidence="1">
    <location>
        <begin position="27"/>
        <end position="38"/>
    </location>
</feature>
<feature type="region of interest" description="Disordered" evidence="1">
    <location>
        <begin position="27"/>
        <end position="64"/>
    </location>
</feature>
<reference evidence="2 3" key="1">
    <citation type="submission" date="2023-10" db="EMBL/GenBank/DDBJ databases">
        <title>Genomes of two closely related lineages of the louse Polyplax serrata with different host specificities.</title>
        <authorList>
            <person name="Martinu J."/>
            <person name="Tarabai H."/>
            <person name="Stefka J."/>
            <person name="Hypsa V."/>
        </authorList>
    </citation>
    <scope>NUCLEOTIDE SEQUENCE [LARGE SCALE GENOMIC DNA]</scope>
    <source>
        <strain evidence="2">HR10_N</strain>
    </source>
</reference>
<protein>
    <submittedName>
        <fullName evidence="2">Uncharacterized protein</fullName>
    </submittedName>
</protein>
<gene>
    <name evidence="2" type="ORF">RUM43_012548</name>
</gene>
<evidence type="ECO:0000313" key="3">
    <source>
        <dbReference type="Proteomes" id="UP001372834"/>
    </source>
</evidence>
<dbReference type="Proteomes" id="UP001372834">
    <property type="component" value="Unassembled WGS sequence"/>
</dbReference>
<evidence type="ECO:0000313" key="2">
    <source>
        <dbReference type="EMBL" id="KAK6619783.1"/>
    </source>
</evidence>
<dbReference type="EMBL" id="JAWJWE010000040">
    <property type="protein sequence ID" value="KAK6619783.1"/>
    <property type="molecule type" value="Genomic_DNA"/>
</dbReference>
<dbReference type="AlphaFoldDB" id="A0AAN8RT23"/>
<accession>A0AAN8RT23</accession>
<evidence type="ECO:0000256" key="1">
    <source>
        <dbReference type="SAM" id="MobiDB-lite"/>
    </source>
</evidence>
<organism evidence="2 3">
    <name type="scientific">Polyplax serrata</name>
    <name type="common">Common mouse louse</name>
    <dbReference type="NCBI Taxonomy" id="468196"/>
    <lineage>
        <taxon>Eukaryota</taxon>
        <taxon>Metazoa</taxon>
        <taxon>Ecdysozoa</taxon>
        <taxon>Arthropoda</taxon>
        <taxon>Hexapoda</taxon>
        <taxon>Insecta</taxon>
        <taxon>Pterygota</taxon>
        <taxon>Neoptera</taxon>
        <taxon>Paraneoptera</taxon>
        <taxon>Psocodea</taxon>
        <taxon>Troctomorpha</taxon>
        <taxon>Phthiraptera</taxon>
        <taxon>Anoplura</taxon>
        <taxon>Polyplacidae</taxon>
        <taxon>Polyplax</taxon>
    </lineage>
</organism>